<keyword evidence="3" id="KW-1185">Reference proteome</keyword>
<feature type="transmembrane region" description="Helical" evidence="1">
    <location>
        <begin position="155"/>
        <end position="175"/>
    </location>
</feature>
<gene>
    <name evidence="2" type="ORF">IW261DRAFT_1593535</name>
</gene>
<reference evidence="2" key="1">
    <citation type="submission" date="2023-06" db="EMBL/GenBank/DDBJ databases">
        <authorList>
            <consortium name="Lawrence Berkeley National Laboratory"/>
            <person name="Ahrendt S."/>
            <person name="Sahu N."/>
            <person name="Indic B."/>
            <person name="Wong-Bajracharya J."/>
            <person name="Merenyi Z."/>
            <person name="Ke H.-M."/>
            <person name="Monk M."/>
            <person name="Kocsube S."/>
            <person name="Drula E."/>
            <person name="Lipzen A."/>
            <person name="Balint B."/>
            <person name="Henrissat B."/>
            <person name="Andreopoulos B."/>
            <person name="Martin F.M."/>
            <person name="Harder C.B."/>
            <person name="Rigling D."/>
            <person name="Ford K.L."/>
            <person name="Foster G.D."/>
            <person name="Pangilinan J."/>
            <person name="Papanicolaou A."/>
            <person name="Barry K."/>
            <person name="LaButti K."/>
            <person name="Viragh M."/>
            <person name="Koriabine M."/>
            <person name="Yan M."/>
            <person name="Riley R."/>
            <person name="Champramary S."/>
            <person name="Plett K.L."/>
            <person name="Tsai I.J."/>
            <person name="Slot J."/>
            <person name="Sipos G."/>
            <person name="Plett J."/>
            <person name="Nagy L.G."/>
            <person name="Grigoriev I.V."/>
        </authorList>
    </citation>
    <scope>NUCLEOTIDE SEQUENCE</scope>
    <source>
        <strain evidence="2">ICMP 16352</strain>
    </source>
</reference>
<dbReference type="Proteomes" id="UP001175227">
    <property type="component" value="Unassembled WGS sequence"/>
</dbReference>
<keyword evidence="1" id="KW-0812">Transmembrane</keyword>
<sequence>MLKVLKGPDALNVHGRLGAGGVMKSRAGENESKALFHGNETNSAHSSRCGKDPIPCRPTVLMGEMNRRRGGCGGRGLIALKRKTELYQHWFHRPTEKTTKQPPLALEYFITIQSASLHCISSVAEVAMAVTGNTVADKRSGPCPPTALSHPERRLATMAACLNISILIVLAFLALKIRQLRARAPRWESVGDDRNVQLGTPINETVYEDKEKALLSDVTGPVLARETQAGNVVQMDDTALVVEGTSVEEKN</sequence>
<protein>
    <submittedName>
        <fullName evidence="2">Uncharacterized protein</fullName>
    </submittedName>
</protein>
<accession>A0AA39P9T4</accession>
<dbReference type="AlphaFoldDB" id="A0AA39P9T4"/>
<organism evidence="2 3">
    <name type="scientific">Armillaria novae-zelandiae</name>
    <dbReference type="NCBI Taxonomy" id="153914"/>
    <lineage>
        <taxon>Eukaryota</taxon>
        <taxon>Fungi</taxon>
        <taxon>Dikarya</taxon>
        <taxon>Basidiomycota</taxon>
        <taxon>Agaricomycotina</taxon>
        <taxon>Agaricomycetes</taxon>
        <taxon>Agaricomycetidae</taxon>
        <taxon>Agaricales</taxon>
        <taxon>Marasmiineae</taxon>
        <taxon>Physalacriaceae</taxon>
        <taxon>Armillaria</taxon>
    </lineage>
</organism>
<evidence type="ECO:0000313" key="2">
    <source>
        <dbReference type="EMBL" id="KAK0479513.1"/>
    </source>
</evidence>
<dbReference type="EMBL" id="JAUEPR010000011">
    <property type="protein sequence ID" value="KAK0479513.1"/>
    <property type="molecule type" value="Genomic_DNA"/>
</dbReference>
<keyword evidence="1" id="KW-1133">Transmembrane helix</keyword>
<proteinExistence type="predicted"/>
<keyword evidence="1" id="KW-0472">Membrane</keyword>
<name>A0AA39P9T4_9AGAR</name>
<evidence type="ECO:0000256" key="1">
    <source>
        <dbReference type="SAM" id="Phobius"/>
    </source>
</evidence>
<comment type="caution">
    <text evidence="2">The sequence shown here is derived from an EMBL/GenBank/DDBJ whole genome shotgun (WGS) entry which is preliminary data.</text>
</comment>
<evidence type="ECO:0000313" key="3">
    <source>
        <dbReference type="Proteomes" id="UP001175227"/>
    </source>
</evidence>